<proteinExistence type="predicted"/>
<dbReference type="EC" id="2.3.2.27" evidence="3"/>
<dbReference type="SUPFAM" id="SSF48371">
    <property type="entry name" value="ARM repeat"/>
    <property type="match status" value="1"/>
</dbReference>
<dbReference type="SUPFAM" id="SSF57850">
    <property type="entry name" value="RING/U-box"/>
    <property type="match status" value="1"/>
</dbReference>
<keyword evidence="4" id="KW-0808">Transferase</keyword>
<dbReference type="EMBL" id="JAAIUW010000006">
    <property type="protein sequence ID" value="KAF7828872.1"/>
    <property type="molecule type" value="Genomic_DNA"/>
</dbReference>
<evidence type="ECO:0000256" key="5">
    <source>
        <dbReference type="ARBA" id="ARBA00022737"/>
    </source>
</evidence>
<evidence type="ECO:0000256" key="3">
    <source>
        <dbReference type="ARBA" id="ARBA00012483"/>
    </source>
</evidence>
<dbReference type="UniPathway" id="UPA00143"/>
<feature type="domain" description="U-box" evidence="7">
    <location>
        <begin position="241"/>
        <end position="315"/>
    </location>
</feature>
<dbReference type="InterPro" id="IPR045210">
    <property type="entry name" value="RING-Ubox_PUB"/>
</dbReference>
<dbReference type="PANTHER" id="PTHR23315:SF240">
    <property type="entry name" value="U-BOX DOMAIN-CONTAINING PROTEIN 5"/>
    <property type="match status" value="1"/>
</dbReference>
<evidence type="ECO:0000259" key="7">
    <source>
        <dbReference type="PROSITE" id="PS51698"/>
    </source>
</evidence>
<dbReference type="Pfam" id="PF04564">
    <property type="entry name" value="U-box"/>
    <property type="match status" value="1"/>
</dbReference>
<dbReference type="AlphaFoldDB" id="A0A834TVD1"/>
<keyword evidence="5" id="KW-0677">Repeat</keyword>
<dbReference type="Gene3D" id="1.25.10.10">
    <property type="entry name" value="Leucine-rich Repeat Variant"/>
    <property type="match status" value="2"/>
</dbReference>
<accession>A0A834TVD1</accession>
<name>A0A834TVD1_9FABA</name>
<comment type="caution">
    <text evidence="8">The sequence shown here is derived from an EMBL/GenBank/DDBJ whole genome shotgun (WGS) entry which is preliminary data.</text>
</comment>
<dbReference type="Gene3D" id="3.30.40.10">
    <property type="entry name" value="Zinc/RING finger domain, C3HC4 (zinc finger)"/>
    <property type="match status" value="1"/>
</dbReference>
<dbReference type="PROSITE" id="PS51698">
    <property type="entry name" value="U_BOX"/>
    <property type="match status" value="1"/>
</dbReference>
<dbReference type="GO" id="GO:0061630">
    <property type="term" value="F:ubiquitin protein ligase activity"/>
    <property type="evidence" value="ECO:0007669"/>
    <property type="project" value="UniProtKB-EC"/>
</dbReference>
<dbReference type="SMART" id="SM00185">
    <property type="entry name" value="ARM"/>
    <property type="match status" value="3"/>
</dbReference>
<evidence type="ECO:0000256" key="1">
    <source>
        <dbReference type="ARBA" id="ARBA00000900"/>
    </source>
</evidence>
<keyword evidence="6" id="KW-0833">Ubl conjugation pathway</keyword>
<dbReference type="Proteomes" id="UP000634136">
    <property type="component" value="Unassembled WGS sequence"/>
</dbReference>
<evidence type="ECO:0000256" key="6">
    <source>
        <dbReference type="ARBA" id="ARBA00022786"/>
    </source>
</evidence>
<dbReference type="PANTHER" id="PTHR23315">
    <property type="entry name" value="U BOX DOMAIN-CONTAINING"/>
    <property type="match status" value="1"/>
</dbReference>
<comment type="pathway">
    <text evidence="2">Protein modification; protein ubiquitination.</text>
</comment>
<dbReference type="InterPro" id="IPR013083">
    <property type="entry name" value="Znf_RING/FYVE/PHD"/>
</dbReference>
<keyword evidence="9" id="KW-1185">Reference proteome</keyword>
<evidence type="ECO:0000313" key="9">
    <source>
        <dbReference type="Proteomes" id="UP000634136"/>
    </source>
</evidence>
<sequence length="724" mass="81148">MKLVDRITKILPDIEAARPRCSLGIQSLCSLNSAIDKAKLLLQHCCDCSKLYLAMTGDVVLSRCQKARKSIEQNLDKIRSMVPVMLSAEISRIIDDLGCVSFALDSFEEEAGKAVRELLQKSASDSDLMEDSEIKALQIAAARLNITSSKAILTEKRSIRKLLDKVAPNEATKKMILRYLLYLLKKYGNYIIGKQMEKKVYARSDEPFAPHNSSHSHCAEMCPCLKYGQCSNHTHELSRGIPPEEYKCPISSKLMYDPVVIASGATYERTWIQKWFDEGHDICPKTGEKLAHMSLTSNMAIKDLISKWCTSNRVTLPNPSRQAEKSKSWESSSISIRSFEDSMNNLHPPRDFSNLSLGSVDSNGSDSSQALAARDLNSMLMRTIDNSQSHQSHANIDDSDLMLLSKFPDLEWDTQCLVIEDLKFCLKGNSQAFCNLSSENFIESLVKFLNNAYDLQDSKALRDGTQLLLEFVIKCRNSITYLGEDASNMLGNLLDSEVTGEALAILEELSGFQHSRIKIAVSSALTSILKILDSESREFQQAAIRIMYNLSFNSEACSHMVSLRCIPKFLPFFADKTVFRYCIRMLRNICDTEEGRVSVVETEGCISAIAEVLETGSNEEQEHALTLLLNLCSQCVDYCQLVMEQGIMISSLFYISKNGNDKGKENAMELIRLLRDVTCVKKEECLVSAHSTSSNSNDQSQQKKAKKCAFFKMLSWFSKSCSRA</sequence>
<dbReference type="InterPro" id="IPR003613">
    <property type="entry name" value="Ubox_domain"/>
</dbReference>
<evidence type="ECO:0000313" key="8">
    <source>
        <dbReference type="EMBL" id="KAF7828872.1"/>
    </source>
</evidence>
<organism evidence="8 9">
    <name type="scientific">Senna tora</name>
    <dbReference type="NCBI Taxonomy" id="362788"/>
    <lineage>
        <taxon>Eukaryota</taxon>
        <taxon>Viridiplantae</taxon>
        <taxon>Streptophyta</taxon>
        <taxon>Embryophyta</taxon>
        <taxon>Tracheophyta</taxon>
        <taxon>Spermatophyta</taxon>
        <taxon>Magnoliopsida</taxon>
        <taxon>eudicotyledons</taxon>
        <taxon>Gunneridae</taxon>
        <taxon>Pentapetalae</taxon>
        <taxon>rosids</taxon>
        <taxon>fabids</taxon>
        <taxon>Fabales</taxon>
        <taxon>Fabaceae</taxon>
        <taxon>Caesalpinioideae</taxon>
        <taxon>Cassia clade</taxon>
        <taxon>Senna</taxon>
    </lineage>
</organism>
<dbReference type="GO" id="GO:0016567">
    <property type="term" value="P:protein ubiquitination"/>
    <property type="evidence" value="ECO:0007669"/>
    <property type="project" value="UniProtKB-UniPathway"/>
</dbReference>
<dbReference type="SMART" id="SM00504">
    <property type="entry name" value="Ubox"/>
    <property type="match status" value="1"/>
</dbReference>
<reference evidence="8" key="1">
    <citation type="submission" date="2020-09" db="EMBL/GenBank/DDBJ databases">
        <title>Genome-Enabled Discovery of Anthraquinone Biosynthesis in Senna tora.</title>
        <authorList>
            <person name="Kang S.-H."/>
            <person name="Pandey R.P."/>
            <person name="Lee C.-M."/>
            <person name="Sim J.-S."/>
            <person name="Jeong J.-T."/>
            <person name="Choi B.-S."/>
            <person name="Jung M."/>
            <person name="Ginzburg D."/>
            <person name="Zhao K."/>
            <person name="Won S.Y."/>
            <person name="Oh T.-J."/>
            <person name="Yu Y."/>
            <person name="Kim N.-H."/>
            <person name="Lee O.R."/>
            <person name="Lee T.-H."/>
            <person name="Bashyal P."/>
            <person name="Kim T.-S."/>
            <person name="Lee W.-H."/>
            <person name="Kawkins C."/>
            <person name="Kim C.-K."/>
            <person name="Kim J.S."/>
            <person name="Ahn B.O."/>
            <person name="Rhee S.Y."/>
            <person name="Sohng J.K."/>
        </authorList>
    </citation>
    <scope>NUCLEOTIDE SEQUENCE</scope>
    <source>
        <tissue evidence="8">Leaf</tissue>
    </source>
</reference>
<dbReference type="InterPro" id="IPR011989">
    <property type="entry name" value="ARM-like"/>
</dbReference>
<dbReference type="CDD" id="cd16664">
    <property type="entry name" value="RING-Ubox_PUB"/>
    <property type="match status" value="1"/>
</dbReference>
<comment type="catalytic activity">
    <reaction evidence="1">
        <text>S-ubiquitinyl-[E2 ubiquitin-conjugating enzyme]-L-cysteine + [acceptor protein]-L-lysine = [E2 ubiquitin-conjugating enzyme]-L-cysteine + N(6)-ubiquitinyl-[acceptor protein]-L-lysine.</text>
        <dbReference type="EC" id="2.3.2.27"/>
    </reaction>
</comment>
<dbReference type="InterPro" id="IPR000225">
    <property type="entry name" value="Armadillo"/>
</dbReference>
<dbReference type="InterPro" id="IPR016024">
    <property type="entry name" value="ARM-type_fold"/>
</dbReference>
<dbReference type="OrthoDB" id="10064100at2759"/>
<evidence type="ECO:0000256" key="4">
    <source>
        <dbReference type="ARBA" id="ARBA00022679"/>
    </source>
</evidence>
<protein>
    <recommendedName>
        <fullName evidence="3">RING-type E3 ubiquitin transferase</fullName>
        <ecNumber evidence="3">2.3.2.27</ecNumber>
    </recommendedName>
</protein>
<dbReference type="Pfam" id="PF25598">
    <property type="entry name" value="ARM_PUB"/>
    <property type="match status" value="1"/>
</dbReference>
<gene>
    <name evidence="8" type="ORF">G2W53_020036</name>
</gene>
<dbReference type="InterPro" id="IPR058678">
    <property type="entry name" value="ARM_PUB"/>
</dbReference>
<evidence type="ECO:0000256" key="2">
    <source>
        <dbReference type="ARBA" id="ARBA00004906"/>
    </source>
</evidence>